<name>A0A803M206_CHEQI</name>
<evidence type="ECO:0000259" key="5">
    <source>
        <dbReference type="Pfam" id="PF23247"/>
    </source>
</evidence>
<reference evidence="7" key="1">
    <citation type="journal article" date="2017" name="Nature">
        <title>The genome of Chenopodium quinoa.</title>
        <authorList>
            <person name="Jarvis D.E."/>
            <person name="Ho Y.S."/>
            <person name="Lightfoot D.J."/>
            <person name="Schmoeckel S.M."/>
            <person name="Li B."/>
            <person name="Borm T.J.A."/>
            <person name="Ohyanagi H."/>
            <person name="Mineta K."/>
            <person name="Michell C.T."/>
            <person name="Saber N."/>
            <person name="Kharbatia N.M."/>
            <person name="Rupper R.R."/>
            <person name="Sharp A.R."/>
            <person name="Dally N."/>
            <person name="Boughton B.A."/>
            <person name="Woo Y.H."/>
            <person name="Gao G."/>
            <person name="Schijlen E.G.W.M."/>
            <person name="Guo X."/>
            <person name="Momin A.A."/>
            <person name="Negrao S."/>
            <person name="Al-Babili S."/>
            <person name="Gehring C."/>
            <person name="Roessner U."/>
            <person name="Jung C."/>
            <person name="Murphy K."/>
            <person name="Arold S.T."/>
            <person name="Gojobori T."/>
            <person name="van der Linden C.G."/>
            <person name="van Loo E.N."/>
            <person name="Jellen E.N."/>
            <person name="Maughan P.J."/>
            <person name="Tester M."/>
        </authorList>
    </citation>
    <scope>NUCLEOTIDE SEQUENCE [LARGE SCALE GENOMIC DNA]</scope>
    <source>
        <strain evidence="7">cv. PI 614886</strain>
    </source>
</reference>
<keyword evidence="2" id="KW-0677">Repeat</keyword>
<feature type="coiled-coil region" evidence="4">
    <location>
        <begin position="30"/>
        <end position="57"/>
    </location>
</feature>
<dbReference type="SUPFAM" id="SSF52058">
    <property type="entry name" value="L domain-like"/>
    <property type="match status" value="1"/>
</dbReference>
<dbReference type="Pfam" id="PF23598">
    <property type="entry name" value="LRR_14"/>
    <property type="match status" value="1"/>
</dbReference>
<dbReference type="GO" id="GO:0006952">
    <property type="term" value="P:defense response"/>
    <property type="evidence" value="ECO:0007669"/>
    <property type="project" value="UniProtKB-KW"/>
</dbReference>
<dbReference type="Gene3D" id="1.10.10.10">
    <property type="entry name" value="Winged helix-like DNA-binding domain superfamily/Winged helix DNA-binding domain"/>
    <property type="match status" value="1"/>
</dbReference>
<keyword evidence="4" id="KW-0175">Coiled coil</keyword>
<evidence type="ECO:0000256" key="4">
    <source>
        <dbReference type="SAM" id="Coils"/>
    </source>
</evidence>
<keyword evidence="1" id="KW-0433">Leucine-rich repeat</keyword>
<feature type="domain" description="Disease resistance protein At4g27190-like leucine-rich repeats" evidence="5">
    <location>
        <begin position="456"/>
        <end position="561"/>
    </location>
</feature>
<dbReference type="Gramene" id="AUR62021988-RA">
    <property type="protein sequence ID" value="AUR62021988-RA:cds"/>
    <property type="gene ID" value="AUR62021988"/>
</dbReference>
<evidence type="ECO:0000256" key="3">
    <source>
        <dbReference type="ARBA" id="ARBA00022821"/>
    </source>
</evidence>
<dbReference type="EnsemblPlants" id="AUR62021988-RA">
    <property type="protein sequence ID" value="AUR62021988-RA:cds"/>
    <property type="gene ID" value="AUR62021988"/>
</dbReference>
<dbReference type="InterPro" id="IPR003591">
    <property type="entry name" value="Leu-rich_rpt_typical-subtyp"/>
</dbReference>
<dbReference type="InterPro" id="IPR032675">
    <property type="entry name" value="LRR_dom_sf"/>
</dbReference>
<proteinExistence type="predicted"/>
<dbReference type="InterPro" id="IPR036388">
    <property type="entry name" value="WH-like_DNA-bd_sf"/>
</dbReference>
<sequence length="632" mass="71327">MVVAATKTLAALVNGLISPHIREAYAPYTFEVLEAKLNQLKEKLETGKDKLATFERQVNGIAIPNNDAIKWKKEATDTHFKRLEYSYKKLENTTYQDCFLYCALYPKGCPIDVEQLIDNWILEGLLDKFIVPLQEKGKKGGTILAILRNARLLEKADFNGTRETVKMLGLLHDMAVNLIRGSGMLIDSGNDLTDFPSIDDQNGEFLRASFMYNKLRVLNNQPNCPRLSTLLLQNNPLDHISDDFFTGTPNLKLLDLSCTNIYNLPSSICNLRFLQVLHLRHCLNLRSLPCLSNLEELIVLDLFGTPLEELPLGMEKLKNLRRLDLSHSKLTQFQAGLAYSWKSKQTRSNSREAYVEELAYLHELRILQLNFLNKEVFSEYMKAIPGTRPRPRAPRFKFCVGGFNINGNLGENSIAFIDGYPVGQQLPEGTLVLYLSACRSGSLSPSNTLDEAGIDFQTLKVLNLFDCNGLNYLFTTEMMHSLQSLEKIFVKHCSALLGIIKPTANSSTDSPTIVSCCLPEIQELVLIDLLQLKSIYADGQALEWPAFRRFSVWNCDKLKSLPSVVSRFGEGPRIIKFRGNSNLDDTSNLEIEEADVPEDIISFQSIKKQESGTNLLPNNNRTINFRRVTGRN</sequence>
<evidence type="ECO:0000313" key="8">
    <source>
        <dbReference type="Proteomes" id="UP000596660"/>
    </source>
</evidence>
<protein>
    <submittedName>
        <fullName evidence="7">Uncharacterized protein</fullName>
    </submittedName>
</protein>
<dbReference type="PANTHER" id="PTHR33463:SF209">
    <property type="entry name" value="DISEASE RESISTANCE PROTEIN RPS2-LIKE"/>
    <property type="match status" value="1"/>
</dbReference>
<organism evidence="7 8">
    <name type="scientific">Chenopodium quinoa</name>
    <name type="common">Quinoa</name>
    <dbReference type="NCBI Taxonomy" id="63459"/>
    <lineage>
        <taxon>Eukaryota</taxon>
        <taxon>Viridiplantae</taxon>
        <taxon>Streptophyta</taxon>
        <taxon>Embryophyta</taxon>
        <taxon>Tracheophyta</taxon>
        <taxon>Spermatophyta</taxon>
        <taxon>Magnoliopsida</taxon>
        <taxon>eudicotyledons</taxon>
        <taxon>Gunneridae</taxon>
        <taxon>Pentapetalae</taxon>
        <taxon>Caryophyllales</taxon>
        <taxon>Chenopodiaceae</taxon>
        <taxon>Chenopodioideae</taxon>
        <taxon>Atripliceae</taxon>
        <taxon>Chenopodium</taxon>
    </lineage>
</organism>
<keyword evidence="3" id="KW-0611">Plant defense</keyword>
<keyword evidence="8" id="KW-1185">Reference proteome</keyword>
<evidence type="ECO:0000256" key="2">
    <source>
        <dbReference type="ARBA" id="ARBA00022737"/>
    </source>
</evidence>
<dbReference type="Proteomes" id="UP000596660">
    <property type="component" value="Unplaced"/>
</dbReference>
<accession>A0A803M206</accession>
<dbReference type="Gene3D" id="3.80.10.10">
    <property type="entry name" value="Ribonuclease Inhibitor"/>
    <property type="match status" value="1"/>
</dbReference>
<dbReference type="Pfam" id="PF23247">
    <property type="entry name" value="LRR_RPS2"/>
    <property type="match status" value="1"/>
</dbReference>
<evidence type="ECO:0000313" key="7">
    <source>
        <dbReference type="EnsemblPlants" id="AUR62021988-RA:cds"/>
    </source>
</evidence>
<dbReference type="AlphaFoldDB" id="A0A803M206"/>
<dbReference type="PANTHER" id="PTHR33463">
    <property type="entry name" value="NB-ARC DOMAIN-CONTAINING PROTEIN-RELATED"/>
    <property type="match status" value="1"/>
</dbReference>
<reference evidence="7" key="2">
    <citation type="submission" date="2021-03" db="UniProtKB">
        <authorList>
            <consortium name="EnsemblPlants"/>
        </authorList>
    </citation>
    <scope>IDENTIFICATION</scope>
</reference>
<dbReference type="SMART" id="SM00369">
    <property type="entry name" value="LRR_TYP"/>
    <property type="match status" value="4"/>
</dbReference>
<evidence type="ECO:0000256" key="1">
    <source>
        <dbReference type="ARBA" id="ARBA00022614"/>
    </source>
</evidence>
<dbReference type="InterPro" id="IPR055414">
    <property type="entry name" value="LRR_R13L4/SHOC2-like"/>
</dbReference>
<dbReference type="InterPro" id="IPR057135">
    <property type="entry name" value="At4g27190-like_LRR"/>
</dbReference>
<evidence type="ECO:0000259" key="6">
    <source>
        <dbReference type="Pfam" id="PF23598"/>
    </source>
</evidence>
<feature type="domain" description="Disease resistance R13L4/SHOC-2-like LRR" evidence="6">
    <location>
        <begin position="213"/>
        <end position="380"/>
    </location>
</feature>
<dbReference type="OMA" id="ASGQCKV"/>
<dbReference type="InterPro" id="IPR050905">
    <property type="entry name" value="Plant_NBS-LRR"/>
</dbReference>